<dbReference type="AlphaFoldDB" id="A0A2C6DJ73"/>
<organism evidence="7 9">
    <name type="scientific">Budvicia aquatica</name>
    <dbReference type="NCBI Taxonomy" id="82979"/>
    <lineage>
        <taxon>Bacteria</taxon>
        <taxon>Pseudomonadati</taxon>
        <taxon>Pseudomonadota</taxon>
        <taxon>Gammaproteobacteria</taxon>
        <taxon>Enterobacterales</taxon>
        <taxon>Budviciaceae</taxon>
        <taxon>Budvicia</taxon>
    </lineage>
</organism>
<keyword evidence="5 6" id="KW-0472">Membrane</keyword>
<keyword evidence="3 6" id="KW-0328">Glycosyltransferase</keyword>
<dbReference type="EMBL" id="PDDX01000001">
    <property type="protein sequence ID" value="PHI28382.1"/>
    <property type="molecule type" value="Genomic_DNA"/>
</dbReference>
<sequence>MTTLIHILGSDIPHHNVTVLRFFNDVLSEQTPHEYAKYFMVAAKDTSPFEAFSRLNIERYNDKKSLAQAVITRAKSDASVRFLFHGQFNPKLWLALLLNQIKPHQVSWHIWGADLYENSTSWKYRLFYQLRRIAQGKVGHVFATRGDLLHYQQRHPDVLNSLLYFPTRMDPLYLPKTSAQDEQKPLTILVGNSGDRTNRHIEALQEIHDKFGTDNVRVIVPLGYPANNQVYIDEISTSAKLLFPQGQVELLLNQIPFNDYLSILAGCDVGYFIFNRQQGIGTLCLLIQSGVPFVISRNNPFWHDLEEQNIPFLFYGDKVDEVTVRHAQTKLQSLDKSHIAFFNPNYIEGWKQALGVAAGETK</sequence>
<evidence type="ECO:0000256" key="2">
    <source>
        <dbReference type="ARBA" id="ARBA00022519"/>
    </source>
</evidence>
<dbReference type="GO" id="GO:0005886">
    <property type="term" value="C:plasma membrane"/>
    <property type="evidence" value="ECO:0007669"/>
    <property type="project" value="UniProtKB-SubCell"/>
</dbReference>
<name>A0A2C6DJ73_9GAMM</name>
<reference evidence="8 10" key="3">
    <citation type="submission" date="2019-03" db="EMBL/GenBank/DDBJ databases">
        <authorList>
            <consortium name="Pathogen Informatics"/>
        </authorList>
    </citation>
    <scope>NUCLEOTIDE SEQUENCE [LARGE SCALE GENOMIC DNA]</scope>
    <source>
        <strain evidence="8 10">NCTC12282</strain>
    </source>
</reference>
<evidence type="ECO:0000313" key="9">
    <source>
        <dbReference type="Proteomes" id="UP000224974"/>
    </source>
</evidence>
<keyword evidence="2 6" id="KW-0997">Cell inner membrane</keyword>
<evidence type="ECO:0000256" key="6">
    <source>
        <dbReference type="HAMAP-Rule" id="MF_01002"/>
    </source>
</evidence>
<comment type="catalytic activity">
    <reaction evidence="6">
        <text>beta-D-ManNAcA-(1-&gt;4)-alpha-D-GlcNAc-di-trans,octa-cis-undecaprenyl diphosphate + dTDP-4-acetamido-4,6-dideoxy-alpha-D-galactose = alpha-D-FucNAc4-(1-&gt;4)-beta-D-ManNAcA-(1-&gt;4)-D-GlcNAc-undecaprenyl diphosphate + dTDP + H(+)</text>
        <dbReference type="Rhea" id="RHEA:28759"/>
        <dbReference type="ChEBI" id="CHEBI:15378"/>
        <dbReference type="ChEBI" id="CHEBI:58369"/>
        <dbReference type="ChEBI" id="CHEBI:61495"/>
        <dbReference type="ChEBI" id="CHEBI:61496"/>
        <dbReference type="ChEBI" id="CHEBI:68493"/>
        <dbReference type="EC" id="2.4.1.325"/>
    </reaction>
</comment>
<dbReference type="NCBIfam" id="NF002753">
    <property type="entry name" value="PRK02797.1-2"/>
    <property type="match status" value="1"/>
</dbReference>
<gene>
    <name evidence="6 8" type="primary">wecF</name>
    <name evidence="6" type="synonym">rffT</name>
    <name evidence="7" type="ORF">CRN84_03065</name>
    <name evidence="8" type="ORF">NCTC12282_01194</name>
</gene>
<reference evidence="9" key="2">
    <citation type="submission" date="2017-09" db="EMBL/GenBank/DDBJ databases">
        <title>FDA dAtabase for Regulatory Grade micrObial Sequences (FDA-ARGOS): Supporting development and validation of Infectious Disease Dx tests.</title>
        <authorList>
            <person name="Minogue T."/>
            <person name="Wolcott M."/>
            <person name="Wasieloski L."/>
            <person name="Aguilar W."/>
            <person name="Moore D."/>
            <person name="Tallon L."/>
            <person name="Sadzewicz L."/>
            <person name="Ott S."/>
            <person name="Zhao X."/>
            <person name="Nagaraj S."/>
            <person name="Vavikolanu K."/>
            <person name="Aluvathingal J."/>
            <person name="Nadendla S."/>
            <person name="Sichtig H."/>
        </authorList>
    </citation>
    <scope>NUCLEOTIDE SEQUENCE [LARGE SCALE GENOMIC DNA]</scope>
    <source>
        <strain evidence="9">FDAARGOS_387</strain>
    </source>
</reference>
<dbReference type="GO" id="GO:0008417">
    <property type="term" value="F:fucosyltransferase activity"/>
    <property type="evidence" value="ECO:0007669"/>
    <property type="project" value="InterPro"/>
</dbReference>
<dbReference type="EC" id="2.4.1.325" evidence="6"/>
<dbReference type="UniPathway" id="UPA00566"/>
<dbReference type="Proteomes" id="UP000224974">
    <property type="component" value="Unassembled WGS sequence"/>
</dbReference>
<dbReference type="InterPro" id="IPR009993">
    <property type="entry name" value="WecF"/>
</dbReference>
<evidence type="ECO:0000256" key="3">
    <source>
        <dbReference type="ARBA" id="ARBA00022676"/>
    </source>
</evidence>
<keyword evidence="4 6" id="KW-0808">Transferase</keyword>
<keyword evidence="9" id="KW-1185">Reference proteome</keyword>
<dbReference type="OrthoDB" id="6532169at2"/>
<dbReference type="EMBL" id="CAADJA010000002">
    <property type="protein sequence ID" value="VFS46291.1"/>
    <property type="molecule type" value="Genomic_DNA"/>
</dbReference>
<proteinExistence type="inferred from homology"/>
<evidence type="ECO:0000256" key="4">
    <source>
        <dbReference type="ARBA" id="ARBA00022679"/>
    </source>
</evidence>
<dbReference type="STRING" id="1111728.GCA_000427805_03502"/>
<dbReference type="RefSeq" id="WP_029095590.1">
    <property type="nucleotide sequence ID" value="NZ_CAADJA010000002.1"/>
</dbReference>
<evidence type="ECO:0000313" key="8">
    <source>
        <dbReference type="EMBL" id="VFS46291.1"/>
    </source>
</evidence>
<evidence type="ECO:0000313" key="7">
    <source>
        <dbReference type="EMBL" id="PHI28382.1"/>
    </source>
</evidence>
<protein>
    <recommendedName>
        <fullName evidence="6">TDP-N-acetylfucosamine:lipid II N-acetylfucosaminyltransferase</fullName>
        <ecNumber evidence="6">2.4.1.325</ecNumber>
    </recommendedName>
    <alternativeName>
        <fullName evidence="6">4-alpha-L-fucosyltransferase</fullName>
    </alternativeName>
    <alternativeName>
        <fullName evidence="6">TDP-Fuc4NAc:lipid II Fuc4NAc transferase</fullName>
        <shortName evidence="6">Fuc4NAc transferase</shortName>
    </alternativeName>
</protein>
<accession>A0A2C6DJ73</accession>
<comment type="subcellular location">
    <subcellularLocation>
        <location evidence="6">Cell inner membrane</location>
        <topology evidence="6">Peripheral membrane protein</topology>
    </subcellularLocation>
</comment>
<comment type="similarity">
    <text evidence="6">Belongs to the glycosyltransferase 56 family.</text>
</comment>
<comment type="pathway">
    <text evidence="6">Bacterial outer membrane biogenesis; enterobacterial common antigen biosynthesis.</text>
</comment>
<dbReference type="GO" id="GO:0102031">
    <property type="term" value="F:4-acetamido-4,6-dideoxy-D-galactose transferase activity"/>
    <property type="evidence" value="ECO:0007669"/>
    <property type="project" value="UniProtKB-EC"/>
</dbReference>
<comment type="function">
    <text evidence="6">Catalyzes the synthesis of Und-PP-GlcNAc-ManNAcA-Fuc4NAc (Lipid III), the third lipid-linked intermediate involved in ECA synthesis.</text>
</comment>
<keyword evidence="1 6" id="KW-1003">Cell membrane</keyword>
<evidence type="ECO:0000256" key="5">
    <source>
        <dbReference type="ARBA" id="ARBA00023136"/>
    </source>
</evidence>
<dbReference type="HAMAP" id="MF_01002">
    <property type="entry name" value="WecF_RffT"/>
    <property type="match status" value="1"/>
</dbReference>
<dbReference type="Proteomes" id="UP000373449">
    <property type="component" value="Unassembled WGS sequence"/>
</dbReference>
<evidence type="ECO:0000256" key="1">
    <source>
        <dbReference type="ARBA" id="ARBA00022475"/>
    </source>
</evidence>
<dbReference type="Pfam" id="PF07429">
    <property type="entry name" value="Glyco_transf_56"/>
    <property type="match status" value="1"/>
</dbReference>
<reference evidence="7" key="1">
    <citation type="submission" date="2017-09" db="EMBL/GenBank/DDBJ databases">
        <title>FDA dAtabase for Regulatory Grade micrObial Sequences (FDA-ARGOS): Supporting development and validation of Infectious Disease Dx tests.</title>
        <authorList>
            <person name="Minogue T."/>
            <person name="Wolcott M."/>
            <person name="Wasieloski L."/>
            <person name="Aguilar W."/>
            <person name="Moore D."/>
            <person name="Tallon L.J."/>
            <person name="Sadzewicz L."/>
            <person name="Ott S."/>
            <person name="Zhao X."/>
            <person name="Nagaraj S."/>
            <person name="Vavikolanu K."/>
            <person name="Aluvathingal J."/>
            <person name="Nadendla S."/>
            <person name="Sichtig H."/>
        </authorList>
    </citation>
    <scope>NUCLEOTIDE SEQUENCE</scope>
    <source>
        <strain evidence="7">FDAARGOS_387</strain>
    </source>
</reference>
<dbReference type="GO" id="GO:0009246">
    <property type="term" value="P:enterobacterial common antigen biosynthetic process"/>
    <property type="evidence" value="ECO:0007669"/>
    <property type="project" value="UniProtKB-UniRule"/>
</dbReference>
<evidence type="ECO:0000313" key="10">
    <source>
        <dbReference type="Proteomes" id="UP000373449"/>
    </source>
</evidence>